<protein>
    <submittedName>
        <fullName evidence="1">Unnamed protein product</fullName>
    </submittedName>
</protein>
<gene>
    <name evidence="1" type="ORF">Pfra01_001841800</name>
</gene>
<dbReference type="EMBL" id="BSXT01002272">
    <property type="protein sequence ID" value="GMF48084.1"/>
    <property type="molecule type" value="Genomic_DNA"/>
</dbReference>
<comment type="caution">
    <text evidence="1">The sequence shown here is derived from an EMBL/GenBank/DDBJ whole genome shotgun (WGS) entry which is preliminary data.</text>
</comment>
<sequence>MKRISISFARETVDGIAKESASSSSVLALVVTISTESLAFQRLELSTFSIVRDRTIDMLVRDLLNGLMGQVIPLFDDILVWDNVSIHTGVEEVARFSDYVGVELIKRSPNSPVFNHMENVFTVCF</sequence>
<proteinExistence type="predicted"/>
<organism evidence="1 2">
    <name type="scientific">Phytophthora fragariaefolia</name>
    <dbReference type="NCBI Taxonomy" id="1490495"/>
    <lineage>
        <taxon>Eukaryota</taxon>
        <taxon>Sar</taxon>
        <taxon>Stramenopiles</taxon>
        <taxon>Oomycota</taxon>
        <taxon>Peronosporomycetes</taxon>
        <taxon>Peronosporales</taxon>
        <taxon>Peronosporaceae</taxon>
        <taxon>Phytophthora</taxon>
    </lineage>
</organism>
<name>A0A9W6XYP8_9STRA</name>
<dbReference type="Proteomes" id="UP001165121">
    <property type="component" value="Unassembled WGS sequence"/>
</dbReference>
<keyword evidence="2" id="KW-1185">Reference proteome</keyword>
<evidence type="ECO:0000313" key="2">
    <source>
        <dbReference type="Proteomes" id="UP001165121"/>
    </source>
</evidence>
<reference evidence="1" key="1">
    <citation type="submission" date="2023-04" db="EMBL/GenBank/DDBJ databases">
        <title>Phytophthora fragariaefolia NBRC 109709.</title>
        <authorList>
            <person name="Ichikawa N."/>
            <person name="Sato H."/>
            <person name="Tonouchi N."/>
        </authorList>
    </citation>
    <scope>NUCLEOTIDE SEQUENCE</scope>
    <source>
        <strain evidence="1">NBRC 109709</strain>
    </source>
</reference>
<dbReference type="AlphaFoldDB" id="A0A9W6XYP8"/>
<accession>A0A9W6XYP8</accession>
<evidence type="ECO:0000313" key="1">
    <source>
        <dbReference type="EMBL" id="GMF48084.1"/>
    </source>
</evidence>